<proteinExistence type="predicted"/>
<dbReference type="AlphaFoldDB" id="A0A4R0N594"/>
<comment type="caution">
    <text evidence="1">The sequence shown here is derived from an EMBL/GenBank/DDBJ whole genome shotgun (WGS) entry which is preliminary data.</text>
</comment>
<dbReference type="Proteomes" id="UP000309594">
    <property type="component" value="Unassembled WGS sequence"/>
</dbReference>
<dbReference type="EMBL" id="SJSM01000010">
    <property type="protein sequence ID" value="TCC95045.1"/>
    <property type="molecule type" value="Genomic_DNA"/>
</dbReference>
<name>A0A4R0N594_9SPHI</name>
<evidence type="ECO:0000313" key="4">
    <source>
        <dbReference type="Proteomes" id="UP000309594"/>
    </source>
</evidence>
<accession>A0A4U1G5K3</accession>
<keyword evidence="3" id="KW-1185">Reference proteome</keyword>
<dbReference type="RefSeq" id="WP_131610193.1">
    <property type="nucleotide sequence ID" value="NZ_SJSM01000010.1"/>
</dbReference>
<evidence type="ECO:0000313" key="1">
    <source>
        <dbReference type="EMBL" id="TCC95045.1"/>
    </source>
</evidence>
<dbReference type="Proteomes" id="UP000291117">
    <property type="component" value="Unassembled WGS sequence"/>
</dbReference>
<organism evidence="1 3">
    <name type="scientific">Pedobacter hiemivivus</name>
    <dbReference type="NCBI Taxonomy" id="2530454"/>
    <lineage>
        <taxon>Bacteria</taxon>
        <taxon>Pseudomonadati</taxon>
        <taxon>Bacteroidota</taxon>
        <taxon>Sphingobacteriia</taxon>
        <taxon>Sphingobacteriales</taxon>
        <taxon>Sphingobacteriaceae</taxon>
        <taxon>Pedobacter</taxon>
    </lineage>
</organism>
<reference evidence="2 4" key="2">
    <citation type="submission" date="2019-04" db="EMBL/GenBank/DDBJ databases">
        <title>Pedobacter sp. RP-1-16 sp. nov., isolated from Arctic soil.</title>
        <authorList>
            <person name="Dahal R.H."/>
            <person name="Kim D.-U."/>
        </authorList>
    </citation>
    <scope>NUCLEOTIDE SEQUENCE [LARGE SCALE GENOMIC DNA]</scope>
    <source>
        <strain evidence="2 4">RP-1-16</strain>
    </source>
</reference>
<evidence type="ECO:0000313" key="2">
    <source>
        <dbReference type="EMBL" id="TKC58119.1"/>
    </source>
</evidence>
<protein>
    <submittedName>
        <fullName evidence="1">Uncharacterized protein</fullName>
    </submittedName>
</protein>
<dbReference type="OrthoDB" id="678278at2"/>
<dbReference type="EMBL" id="SWDX01000008">
    <property type="protein sequence ID" value="TKC58119.1"/>
    <property type="molecule type" value="Genomic_DNA"/>
</dbReference>
<evidence type="ECO:0000313" key="3">
    <source>
        <dbReference type="Proteomes" id="UP000291117"/>
    </source>
</evidence>
<accession>A0A4R0N594</accession>
<reference evidence="1 3" key="1">
    <citation type="submission" date="2019-02" db="EMBL/GenBank/DDBJ databases">
        <title>Pedobacter sp. RP-3-8 sp. nov., isolated from Arctic soil.</title>
        <authorList>
            <person name="Dahal R.H."/>
        </authorList>
    </citation>
    <scope>NUCLEOTIDE SEQUENCE [LARGE SCALE GENOMIC DNA]</scope>
    <source>
        <strain evidence="1 3">RP-3-8</strain>
    </source>
</reference>
<sequence length="132" mass="15291">MKSNLIFVWSCIVGVAYATGGYAQKVDPIKDQNPRHQESRAKYIELADSLNRDQGSTAQKTYKAYDWYEAREEKRKLRRERNFQLNLNGGYYYGSPYFYPSISYGNYGFGGRFGYGAHVGFGFGNSRPWYGW</sequence>
<gene>
    <name evidence="1" type="ORF">EZ444_16200</name>
    <name evidence="2" type="ORF">FBD94_19405</name>
</gene>